<keyword evidence="8" id="KW-0411">Iron-sulfur</keyword>
<evidence type="ECO:0000259" key="10">
    <source>
        <dbReference type="PROSITE" id="PS51379"/>
    </source>
</evidence>
<keyword evidence="13" id="KW-1185">Reference proteome</keyword>
<dbReference type="NCBIfam" id="TIGR02494">
    <property type="entry name" value="PFLE_PFLC"/>
    <property type="match status" value="1"/>
</dbReference>
<evidence type="ECO:0000313" key="13">
    <source>
        <dbReference type="Proteomes" id="UP000009315"/>
    </source>
</evidence>
<dbReference type="InterPro" id="IPR001989">
    <property type="entry name" value="Radical_activat_CS"/>
</dbReference>
<dbReference type="PROSITE" id="PS01087">
    <property type="entry name" value="RADICAL_ACTIVATING"/>
    <property type="match status" value="1"/>
</dbReference>
<dbReference type="InterPro" id="IPR017896">
    <property type="entry name" value="4Fe4S_Fe-S-bd"/>
</dbReference>
<dbReference type="RefSeq" id="WP_008409908.1">
    <property type="nucleotide sequence ID" value="NZ_CAOS01000003.1"/>
</dbReference>
<proteinExistence type="inferred from homology"/>
<dbReference type="PROSITE" id="PS00198">
    <property type="entry name" value="4FE4S_FER_1"/>
    <property type="match status" value="1"/>
</dbReference>
<dbReference type="InterPro" id="IPR058240">
    <property type="entry name" value="rSAM_sf"/>
</dbReference>
<accession>K8DX60</accession>
<dbReference type="InterPro" id="IPR007197">
    <property type="entry name" value="rSAM"/>
</dbReference>
<dbReference type="SFLD" id="SFLDG01066">
    <property type="entry name" value="organic_radical-activating_enz"/>
    <property type="match status" value="1"/>
</dbReference>
<comment type="cofactor">
    <cofactor evidence="1">
        <name>[4Fe-4S] cluster</name>
        <dbReference type="ChEBI" id="CHEBI:49883"/>
    </cofactor>
</comment>
<comment type="catalytic activity">
    <reaction evidence="9">
        <text>glycyl-[protein] + reduced [flavodoxin] + S-adenosyl-L-methionine = glycin-2-yl radical-[protein] + semiquinone [flavodoxin] + 5'-deoxyadenosine + L-methionine + H(+)</text>
        <dbReference type="Rhea" id="RHEA:61976"/>
        <dbReference type="Rhea" id="RHEA-COMP:10622"/>
        <dbReference type="Rhea" id="RHEA-COMP:14480"/>
        <dbReference type="Rhea" id="RHEA-COMP:15993"/>
        <dbReference type="Rhea" id="RHEA-COMP:15994"/>
        <dbReference type="ChEBI" id="CHEBI:15378"/>
        <dbReference type="ChEBI" id="CHEBI:17319"/>
        <dbReference type="ChEBI" id="CHEBI:29947"/>
        <dbReference type="ChEBI" id="CHEBI:32722"/>
        <dbReference type="ChEBI" id="CHEBI:57618"/>
        <dbReference type="ChEBI" id="CHEBI:57844"/>
        <dbReference type="ChEBI" id="CHEBI:59789"/>
        <dbReference type="ChEBI" id="CHEBI:140311"/>
    </reaction>
</comment>
<dbReference type="Gene3D" id="3.30.70.20">
    <property type="match status" value="1"/>
</dbReference>
<dbReference type="GO" id="GO:0016491">
    <property type="term" value="F:oxidoreductase activity"/>
    <property type="evidence" value="ECO:0007669"/>
    <property type="project" value="UniProtKB-KW"/>
</dbReference>
<dbReference type="InterPro" id="IPR017900">
    <property type="entry name" value="4Fe4S_Fe_S_CS"/>
</dbReference>
<evidence type="ECO:0000256" key="2">
    <source>
        <dbReference type="ARBA" id="ARBA00009777"/>
    </source>
</evidence>
<keyword evidence="6" id="KW-0560">Oxidoreductase</keyword>
<dbReference type="GO" id="GO:0051539">
    <property type="term" value="F:4 iron, 4 sulfur cluster binding"/>
    <property type="evidence" value="ECO:0007669"/>
    <property type="project" value="UniProtKB-KW"/>
</dbReference>
<keyword evidence="7" id="KW-0408">Iron</keyword>
<evidence type="ECO:0000256" key="6">
    <source>
        <dbReference type="ARBA" id="ARBA00023002"/>
    </source>
</evidence>
<evidence type="ECO:0000256" key="4">
    <source>
        <dbReference type="ARBA" id="ARBA00022691"/>
    </source>
</evidence>
<dbReference type="Gene3D" id="3.80.30.10">
    <property type="entry name" value="pyruvate-formate lyase- activating enzyme"/>
    <property type="match status" value="1"/>
</dbReference>
<evidence type="ECO:0000256" key="8">
    <source>
        <dbReference type="ARBA" id="ARBA00023014"/>
    </source>
</evidence>
<dbReference type="InterPro" id="IPR012839">
    <property type="entry name" value="Organic_radical_activase"/>
</dbReference>
<keyword evidence="4" id="KW-0949">S-adenosyl-L-methionine</keyword>
<comment type="caution">
    <text evidence="12">The sequence shown here is derived from an EMBL/GenBank/DDBJ whole genome shotgun (WGS) entry which is preliminary data.</text>
</comment>
<evidence type="ECO:0000256" key="7">
    <source>
        <dbReference type="ARBA" id="ARBA00023004"/>
    </source>
</evidence>
<comment type="similarity">
    <text evidence="2">Belongs to the organic radical-activating enzymes family.</text>
</comment>
<evidence type="ECO:0000313" key="12">
    <source>
        <dbReference type="EMBL" id="CCO07147.1"/>
    </source>
</evidence>
<dbReference type="PROSITE" id="PS51918">
    <property type="entry name" value="RADICAL_SAM"/>
    <property type="match status" value="1"/>
</dbReference>
<dbReference type="PANTHER" id="PTHR30352">
    <property type="entry name" value="PYRUVATE FORMATE-LYASE-ACTIVATING ENZYME"/>
    <property type="match status" value="1"/>
</dbReference>
<gene>
    <name evidence="12" type="primary">ybiY</name>
    <name evidence="12" type="ORF">DESHY_110091</name>
</gene>
<reference evidence="12 13" key="1">
    <citation type="journal article" date="2013" name="Genome Announc.">
        <title>Genome Sequence of the Sulfate-Reducing Bacterium Desulfotomaculum hydrothermale Lam5(T).</title>
        <authorList>
            <person name="Amin O."/>
            <person name="Fardeau M.L."/>
            <person name="Valette O."/>
            <person name="Hirschler-Rea A."/>
            <person name="Barbe V."/>
            <person name="Medigue C."/>
            <person name="Vacherie B."/>
            <person name="Ollivier B."/>
            <person name="Bertin P.N."/>
            <person name="Dolla A."/>
        </authorList>
    </citation>
    <scope>NUCLEOTIDE SEQUENCE [LARGE SCALE GENOMIC DNA]</scope>
    <source>
        <strain evidence="13">Lam5 / DSM 18033</strain>
    </source>
</reference>
<dbReference type="Pfam" id="PF04055">
    <property type="entry name" value="Radical_SAM"/>
    <property type="match status" value="1"/>
</dbReference>
<evidence type="ECO:0000256" key="5">
    <source>
        <dbReference type="ARBA" id="ARBA00022723"/>
    </source>
</evidence>
<evidence type="ECO:0000256" key="9">
    <source>
        <dbReference type="ARBA" id="ARBA00047365"/>
    </source>
</evidence>
<feature type="domain" description="Radical SAM core" evidence="11">
    <location>
        <begin position="15"/>
        <end position="295"/>
    </location>
</feature>
<dbReference type="STRING" id="1121428.DESHY_110091"/>
<feature type="domain" description="4Fe-4S ferredoxin-type" evidence="10">
    <location>
        <begin position="46"/>
        <end position="75"/>
    </location>
</feature>
<dbReference type="AlphaFoldDB" id="K8DX60"/>
<dbReference type="SUPFAM" id="SSF102114">
    <property type="entry name" value="Radical SAM enzymes"/>
    <property type="match status" value="1"/>
</dbReference>
<evidence type="ECO:0000259" key="11">
    <source>
        <dbReference type="PROSITE" id="PS51918"/>
    </source>
</evidence>
<dbReference type="Pfam" id="PF00037">
    <property type="entry name" value="Fer4"/>
    <property type="match status" value="1"/>
</dbReference>
<dbReference type="SFLD" id="SFLDG01118">
    <property type="entry name" value="activating_enzymes__group_2"/>
    <property type="match status" value="1"/>
</dbReference>
<dbReference type="EMBL" id="CAOS01000003">
    <property type="protein sequence ID" value="CCO07147.1"/>
    <property type="molecule type" value="Genomic_DNA"/>
</dbReference>
<name>K8DX60_9FIRM</name>
<dbReference type="SUPFAM" id="SSF54862">
    <property type="entry name" value="4Fe-4S ferredoxins"/>
    <property type="match status" value="1"/>
</dbReference>
<dbReference type="PROSITE" id="PS51379">
    <property type="entry name" value="4FE4S_FER_2"/>
    <property type="match status" value="1"/>
</dbReference>
<dbReference type="InterPro" id="IPR034457">
    <property type="entry name" value="Organic_radical-activating"/>
</dbReference>
<dbReference type="eggNOG" id="COG1180">
    <property type="taxonomic scope" value="Bacteria"/>
</dbReference>
<dbReference type="SFLD" id="SFLDS00029">
    <property type="entry name" value="Radical_SAM"/>
    <property type="match status" value="1"/>
</dbReference>
<dbReference type="GO" id="GO:0046872">
    <property type="term" value="F:metal ion binding"/>
    <property type="evidence" value="ECO:0007669"/>
    <property type="project" value="UniProtKB-KW"/>
</dbReference>
<protein>
    <submittedName>
        <fullName evidence="12">Putative AdoMet-dependent glycyl radical activating enzyme</fullName>
    </submittedName>
</protein>
<dbReference type="InterPro" id="IPR040074">
    <property type="entry name" value="BssD/PflA/YjjW"/>
</dbReference>
<dbReference type="PANTHER" id="PTHR30352:SF4">
    <property type="entry name" value="PYRUVATE FORMATE-LYASE 2-ACTIVATING ENZYME"/>
    <property type="match status" value="1"/>
</dbReference>
<sequence>MKEAVIFNIQKFCLHDGPGIRTTIFFKGCPLHCQWCHNPESQSFHREFFYNREKCSGCGRCLQSCPQGAIMTTPRGILTDVNRCHFCGNCAAVCFNDARETVGHPYTVHALVQEIEMDRPFYEQSGGGVTLSGGEALCQIDFVAELVKILHHKGISVAVDTCGHLPFSCFDRVLKYVDVFLYDLKMMDAKLHKQYTGQDNRLILENLVRLVNKGAVVHLRVPLLDGINTDDNQILALIDFVKDLKISRVHLLPYHATGSYKYTRLQREYPGHLWARPSDARLHKIKQLFEAYKLNVKIGG</sequence>
<evidence type="ECO:0000256" key="3">
    <source>
        <dbReference type="ARBA" id="ARBA00022485"/>
    </source>
</evidence>
<dbReference type="Proteomes" id="UP000009315">
    <property type="component" value="Unassembled WGS sequence"/>
</dbReference>
<dbReference type="OrthoDB" id="9782387at2"/>
<organism evidence="12 13">
    <name type="scientific">Desulforamulus hydrothermalis Lam5 = DSM 18033</name>
    <dbReference type="NCBI Taxonomy" id="1121428"/>
    <lineage>
        <taxon>Bacteria</taxon>
        <taxon>Bacillati</taxon>
        <taxon>Bacillota</taxon>
        <taxon>Clostridia</taxon>
        <taxon>Eubacteriales</taxon>
        <taxon>Peptococcaceae</taxon>
        <taxon>Desulforamulus</taxon>
    </lineage>
</organism>
<keyword evidence="3" id="KW-0004">4Fe-4S</keyword>
<evidence type="ECO:0000256" key="1">
    <source>
        <dbReference type="ARBA" id="ARBA00001966"/>
    </source>
</evidence>
<keyword evidence="5" id="KW-0479">Metal-binding</keyword>
<dbReference type="PIRSF" id="PIRSF000371">
    <property type="entry name" value="PFL_act_enz"/>
    <property type="match status" value="1"/>
</dbReference>